<feature type="domain" description="Cyclic nucleotide-binding" evidence="1">
    <location>
        <begin position="11"/>
        <end position="114"/>
    </location>
</feature>
<proteinExistence type="predicted"/>
<comment type="caution">
    <text evidence="2">The sequence shown here is derived from an EMBL/GenBank/DDBJ whole genome shotgun (WGS) entry which is preliminary data.</text>
</comment>
<gene>
    <name evidence="2" type="ORF">CLV59_107157</name>
</gene>
<name>A0A327VTK9_9BACT</name>
<sequence>MHQELIQQISQLIHMSDDEKEWISSRFIPKVYAKGDFFLREGQICREVGFIESGLVRYIVTKETGEEMTTGFNKDLEYTCNYESFLDHSPSHAAIQCIEPSVILSISYDHLQELYIHVKEGQKFGRLACEFQYVEAIRKLKEIYTKDPEQRYLQFLETYPELVQRLPQYYISSYVGVKPPSLSRIRKRLAK</sequence>
<evidence type="ECO:0000313" key="3">
    <source>
        <dbReference type="Proteomes" id="UP000249819"/>
    </source>
</evidence>
<dbReference type="InterPro" id="IPR014710">
    <property type="entry name" value="RmlC-like_jellyroll"/>
</dbReference>
<dbReference type="RefSeq" id="WP_111594205.1">
    <property type="nucleotide sequence ID" value="NZ_QLMA01000007.1"/>
</dbReference>
<protein>
    <submittedName>
        <fullName evidence="2">CRP-like cAMP-binding protein</fullName>
    </submittedName>
</protein>
<reference evidence="2 3" key="1">
    <citation type="submission" date="2018-06" db="EMBL/GenBank/DDBJ databases">
        <title>Genomic Encyclopedia of Archaeal and Bacterial Type Strains, Phase II (KMG-II): from individual species to whole genera.</title>
        <authorList>
            <person name="Goeker M."/>
        </authorList>
    </citation>
    <scope>NUCLEOTIDE SEQUENCE [LARGE SCALE GENOMIC DNA]</scope>
    <source>
        <strain evidence="2 3">DSM 29821</strain>
    </source>
</reference>
<dbReference type="InterPro" id="IPR000595">
    <property type="entry name" value="cNMP-bd_dom"/>
</dbReference>
<dbReference type="InterPro" id="IPR018490">
    <property type="entry name" value="cNMP-bd_dom_sf"/>
</dbReference>
<dbReference type="PROSITE" id="PS50042">
    <property type="entry name" value="CNMP_BINDING_3"/>
    <property type="match status" value="1"/>
</dbReference>
<dbReference type="Gene3D" id="2.60.120.10">
    <property type="entry name" value="Jelly Rolls"/>
    <property type="match status" value="1"/>
</dbReference>
<dbReference type="AlphaFoldDB" id="A0A327VTK9"/>
<dbReference type="Pfam" id="PF00027">
    <property type="entry name" value="cNMP_binding"/>
    <property type="match status" value="1"/>
</dbReference>
<dbReference type="CDD" id="cd00038">
    <property type="entry name" value="CAP_ED"/>
    <property type="match status" value="1"/>
</dbReference>
<dbReference type="EMBL" id="QLMA01000007">
    <property type="protein sequence ID" value="RAJ77390.1"/>
    <property type="molecule type" value="Genomic_DNA"/>
</dbReference>
<dbReference type="OrthoDB" id="667553at2"/>
<dbReference type="SUPFAM" id="SSF51206">
    <property type="entry name" value="cAMP-binding domain-like"/>
    <property type="match status" value="1"/>
</dbReference>
<evidence type="ECO:0000313" key="2">
    <source>
        <dbReference type="EMBL" id="RAJ77390.1"/>
    </source>
</evidence>
<dbReference type="Proteomes" id="UP000249819">
    <property type="component" value="Unassembled WGS sequence"/>
</dbReference>
<accession>A0A327VTK9</accession>
<keyword evidence="3" id="KW-1185">Reference proteome</keyword>
<organism evidence="2 3">
    <name type="scientific">Chitinophaga dinghuensis</name>
    <dbReference type="NCBI Taxonomy" id="1539050"/>
    <lineage>
        <taxon>Bacteria</taxon>
        <taxon>Pseudomonadati</taxon>
        <taxon>Bacteroidota</taxon>
        <taxon>Chitinophagia</taxon>
        <taxon>Chitinophagales</taxon>
        <taxon>Chitinophagaceae</taxon>
        <taxon>Chitinophaga</taxon>
    </lineage>
</organism>
<evidence type="ECO:0000259" key="1">
    <source>
        <dbReference type="PROSITE" id="PS50042"/>
    </source>
</evidence>